<dbReference type="PROSITE" id="PS50011">
    <property type="entry name" value="PROTEIN_KINASE_DOM"/>
    <property type="match status" value="1"/>
</dbReference>
<dbReference type="Gene3D" id="1.10.510.10">
    <property type="entry name" value="Transferase(Phosphotransferase) domain 1"/>
    <property type="match status" value="1"/>
</dbReference>
<dbReference type="EMBL" id="MU001930">
    <property type="protein sequence ID" value="KAF2793383.1"/>
    <property type="molecule type" value="Genomic_DNA"/>
</dbReference>
<keyword evidence="4" id="KW-1185">Reference proteome</keyword>
<gene>
    <name evidence="3" type="ORF">K505DRAFT_211576</name>
</gene>
<name>A0A6A6XBL0_9PLEO</name>
<feature type="non-terminal residue" evidence="3">
    <location>
        <position position="103"/>
    </location>
</feature>
<reference evidence="3" key="1">
    <citation type="journal article" date="2020" name="Stud. Mycol.">
        <title>101 Dothideomycetes genomes: a test case for predicting lifestyles and emergence of pathogens.</title>
        <authorList>
            <person name="Haridas S."/>
            <person name="Albert R."/>
            <person name="Binder M."/>
            <person name="Bloem J."/>
            <person name="Labutti K."/>
            <person name="Salamov A."/>
            <person name="Andreopoulos B."/>
            <person name="Baker S."/>
            <person name="Barry K."/>
            <person name="Bills G."/>
            <person name="Bluhm B."/>
            <person name="Cannon C."/>
            <person name="Castanera R."/>
            <person name="Culley D."/>
            <person name="Daum C."/>
            <person name="Ezra D."/>
            <person name="Gonzalez J."/>
            <person name="Henrissat B."/>
            <person name="Kuo A."/>
            <person name="Liang C."/>
            <person name="Lipzen A."/>
            <person name="Lutzoni F."/>
            <person name="Magnuson J."/>
            <person name="Mondo S."/>
            <person name="Nolan M."/>
            <person name="Ohm R."/>
            <person name="Pangilinan J."/>
            <person name="Park H.-J."/>
            <person name="Ramirez L."/>
            <person name="Alfaro M."/>
            <person name="Sun H."/>
            <person name="Tritt A."/>
            <person name="Yoshinaga Y."/>
            <person name="Zwiers L.-H."/>
            <person name="Turgeon B."/>
            <person name="Goodwin S."/>
            <person name="Spatafora J."/>
            <person name="Crous P."/>
            <person name="Grigoriev I."/>
        </authorList>
    </citation>
    <scope>NUCLEOTIDE SEQUENCE</scope>
    <source>
        <strain evidence="3">CBS 109.77</strain>
    </source>
</reference>
<dbReference type="GO" id="GO:0004672">
    <property type="term" value="F:protein kinase activity"/>
    <property type="evidence" value="ECO:0007669"/>
    <property type="project" value="InterPro"/>
</dbReference>
<sequence length="103" mass="11321">KWAWQAAEGLAYVPSKGVLRSHVSIDNLLLGSTLVIELCESSVPTGRSFSRAAQPKVPCPQSMPRPARNECTRKTDIFALGTAVYIMRTGHPPFHDLDTVENE</sequence>
<dbReference type="SUPFAM" id="SSF56112">
    <property type="entry name" value="Protein kinase-like (PK-like)"/>
    <property type="match status" value="1"/>
</dbReference>
<organism evidence="3 4">
    <name type="scientific">Melanomma pulvis-pyrius CBS 109.77</name>
    <dbReference type="NCBI Taxonomy" id="1314802"/>
    <lineage>
        <taxon>Eukaryota</taxon>
        <taxon>Fungi</taxon>
        <taxon>Dikarya</taxon>
        <taxon>Ascomycota</taxon>
        <taxon>Pezizomycotina</taxon>
        <taxon>Dothideomycetes</taxon>
        <taxon>Pleosporomycetidae</taxon>
        <taxon>Pleosporales</taxon>
        <taxon>Melanommataceae</taxon>
        <taxon>Melanomma</taxon>
    </lineage>
</organism>
<feature type="non-terminal residue" evidence="3">
    <location>
        <position position="1"/>
    </location>
</feature>
<dbReference type="OrthoDB" id="1668230at2759"/>
<dbReference type="GO" id="GO:0005524">
    <property type="term" value="F:ATP binding"/>
    <property type="evidence" value="ECO:0007669"/>
    <property type="project" value="InterPro"/>
</dbReference>
<feature type="domain" description="Protein kinase" evidence="2">
    <location>
        <begin position="1"/>
        <end position="103"/>
    </location>
</feature>
<accession>A0A6A6XBL0</accession>
<evidence type="ECO:0000256" key="1">
    <source>
        <dbReference type="SAM" id="MobiDB-lite"/>
    </source>
</evidence>
<evidence type="ECO:0000313" key="3">
    <source>
        <dbReference type="EMBL" id="KAF2793383.1"/>
    </source>
</evidence>
<protein>
    <recommendedName>
        <fullName evidence="2">Protein kinase domain-containing protein</fullName>
    </recommendedName>
</protein>
<dbReference type="InterPro" id="IPR011009">
    <property type="entry name" value="Kinase-like_dom_sf"/>
</dbReference>
<dbReference type="AlphaFoldDB" id="A0A6A6XBL0"/>
<proteinExistence type="predicted"/>
<feature type="region of interest" description="Disordered" evidence="1">
    <location>
        <begin position="46"/>
        <end position="68"/>
    </location>
</feature>
<dbReference type="Proteomes" id="UP000799757">
    <property type="component" value="Unassembled WGS sequence"/>
</dbReference>
<dbReference type="InterPro" id="IPR000719">
    <property type="entry name" value="Prot_kinase_dom"/>
</dbReference>
<evidence type="ECO:0000313" key="4">
    <source>
        <dbReference type="Proteomes" id="UP000799757"/>
    </source>
</evidence>
<evidence type="ECO:0000259" key="2">
    <source>
        <dbReference type="PROSITE" id="PS50011"/>
    </source>
</evidence>